<dbReference type="InterPro" id="IPR037445">
    <property type="entry name" value="MAGE"/>
</dbReference>
<dbReference type="Pfam" id="PF01454">
    <property type="entry name" value="MAGE"/>
    <property type="match status" value="1"/>
</dbReference>
<feature type="compositionally biased region" description="Low complexity" evidence="2">
    <location>
        <begin position="92"/>
        <end position="102"/>
    </location>
</feature>
<dbReference type="InterPro" id="IPR041899">
    <property type="entry name" value="MAGE_WH2"/>
</dbReference>
<dbReference type="Proteomes" id="UP000886700">
    <property type="component" value="Unplaced"/>
</dbReference>
<feature type="compositionally biased region" description="Acidic residues" evidence="2">
    <location>
        <begin position="112"/>
        <end position="121"/>
    </location>
</feature>
<feature type="domain" description="MAGE" evidence="3">
    <location>
        <begin position="145"/>
        <end position="344"/>
    </location>
</feature>
<dbReference type="GeneID" id="101834487"/>
<evidence type="ECO:0000259" key="3">
    <source>
        <dbReference type="PROSITE" id="PS50838"/>
    </source>
</evidence>
<dbReference type="InterPro" id="IPR041898">
    <property type="entry name" value="MAGE_WH1"/>
</dbReference>
<keyword evidence="1" id="KW-0825">Tumor antigen</keyword>
<protein>
    <submittedName>
        <fullName evidence="5">Melanoma-associated antigen B4-like</fullName>
    </submittedName>
</protein>
<dbReference type="FunFam" id="1.10.10.1210:FF:000001">
    <property type="entry name" value="melanoma-associated antigen D1"/>
    <property type="match status" value="1"/>
</dbReference>
<evidence type="ECO:0000313" key="5">
    <source>
        <dbReference type="RefSeq" id="XP_021088650.1"/>
    </source>
</evidence>
<proteinExistence type="predicted"/>
<dbReference type="Gene3D" id="1.10.10.1210">
    <property type="entry name" value="MAGE homology domain, winged helix WH2 motif"/>
    <property type="match status" value="1"/>
</dbReference>
<dbReference type="PANTHER" id="PTHR11736:SF67">
    <property type="entry name" value="MELANOMA-ASSOCIATED ANTIGEN B6B"/>
    <property type="match status" value="1"/>
</dbReference>
<dbReference type="PANTHER" id="PTHR11736">
    <property type="entry name" value="MELANOMA-ASSOCIATED ANTIGEN MAGE ANTIGEN"/>
    <property type="match status" value="1"/>
</dbReference>
<dbReference type="AlphaFoldDB" id="A0A3Q0D2N1"/>
<feature type="compositionally biased region" description="Polar residues" evidence="2">
    <location>
        <begin position="21"/>
        <end position="31"/>
    </location>
</feature>
<accession>A0A3Q0D2N1</accession>
<dbReference type="SMART" id="SM01373">
    <property type="entry name" value="MAGE"/>
    <property type="match status" value="1"/>
</dbReference>
<dbReference type="Pfam" id="PF12440">
    <property type="entry name" value="MAGE_N"/>
    <property type="match status" value="1"/>
</dbReference>
<name>A0A3Q0D2N1_MESAU</name>
<gene>
    <name evidence="5" type="primary">LOC101834487</name>
</gene>
<dbReference type="Gene3D" id="1.10.10.1200">
    <property type="entry name" value="MAGE homology domain, winged helix WH1 motif"/>
    <property type="match status" value="1"/>
</dbReference>
<dbReference type="KEGG" id="maua:101834487"/>
<dbReference type="GO" id="GO:0000122">
    <property type="term" value="P:negative regulation of transcription by RNA polymerase II"/>
    <property type="evidence" value="ECO:0007669"/>
    <property type="project" value="TreeGrafter"/>
</dbReference>
<organism evidence="4 5">
    <name type="scientific">Mesocricetus auratus</name>
    <name type="common">Golden hamster</name>
    <dbReference type="NCBI Taxonomy" id="10036"/>
    <lineage>
        <taxon>Eukaryota</taxon>
        <taxon>Metazoa</taxon>
        <taxon>Chordata</taxon>
        <taxon>Craniata</taxon>
        <taxon>Vertebrata</taxon>
        <taxon>Euteleostomi</taxon>
        <taxon>Mammalia</taxon>
        <taxon>Eutheria</taxon>
        <taxon>Euarchontoglires</taxon>
        <taxon>Glires</taxon>
        <taxon>Rodentia</taxon>
        <taxon>Myomorpha</taxon>
        <taxon>Muroidea</taxon>
        <taxon>Cricetidae</taxon>
        <taxon>Cricetinae</taxon>
        <taxon>Mesocricetus</taxon>
    </lineage>
</organism>
<sequence length="386" mass="42256">MPRGNKSKGRSRAKRQHVRGESQNLQDTQPTAEEEAAAPPRGQGDAPSSPDVCTPQGSQEAASHGFPELDIPYSGYDVVAEGSDVVAEVSDAGAEGSVAGAEETSDVGAEGSDVDAEASVAEDDERSACAVKIAVAMQSARRDPLTRKANVLIEFMLEKFKMKKPFTQADMLRVINKKYKVHFTEILRRISVRLELVFGLELKEIDPSSQSYMLVGKLGLSTEGSLSGSSGLPKTGLLMTLLGVIFMKGNRASEEDVWEFLKVVGIYPGKSHVIFGEPREFITKDLVEENYVIYRQIPGSDPPSYEFRWGPRAYAETTKMKVLEVVAKINNTSPSFFPSMYEEAMLDEANRAARRFTAVPGNAVDASDVRDVRAHRRCMAHSSSRI</sequence>
<feature type="compositionally biased region" description="Basic residues" evidence="2">
    <location>
        <begin position="1"/>
        <end position="17"/>
    </location>
</feature>
<dbReference type="InterPro" id="IPR002190">
    <property type="entry name" value="MHD_dom"/>
</dbReference>
<feature type="region of interest" description="Disordered" evidence="2">
    <location>
        <begin position="91"/>
        <end position="121"/>
    </location>
</feature>
<keyword evidence="4" id="KW-1185">Reference proteome</keyword>
<feature type="region of interest" description="Disordered" evidence="2">
    <location>
        <begin position="1"/>
        <end position="70"/>
    </location>
</feature>
<evidence type="ECO:0000313" key="4">
    <source>
        <dbReference type="Proteomes" id="UP000886700"/>
    </source>
</evidence>
<dbReference type="FunFam" id="1.10.10.1200:FF:000007">
    <property type="entry name" value="Melanoma-associated antigen C2"/>
    <property type="match status" value="1"/>
</dbReference>
<reference evidence="5" key="1">
    <citation type="submission" date="2025-08" db="UniProtKB">
        <authorList>
            <consortium name="RefSeq"/>
        </authorList>
    </citation>
    <scope>IDENTIFICATION</scope>
    <source>
        <tissue evidence="5">Liver</tissue>
    </source>
</reference>
<dbReference type="RefSeq" id="XP_021088650.1">
    <property type="nucleotide sequence ID" value="XM_021232991.2"/>
</dbReference>
<evidence type="ECO:0000256" key="1">
    <source>
        <dbReference type="ARBA" id="ARBA00084104"/>
    </source>
</evidence>
<dbReference type="SMART" id="SM01392">
    <property type="entry name" value="MAGE_N"/>
    <property type="match status" value="1"/>
</dbReference>
<dbReference type="PROSITE" id="PS50838">
    <property type="entry name" value="MAGE"/>
    <property type="match status" value="1"/>
</dbReference>
<dbReference type="GO" id="GO:0005634">
    <property type="term" value="C:nucleus"/>
    <property type="evidence" value="ECO:0007669"/>
    <property type="project" value="TreeGrafter"/>
</dbReference>
<evidence type="ECO:0000256" key="2">
    <source>
        <dbReference type="SAM" id="MobiDB-lite"/>
    </source>
</evidence>
<dbReference type="OrthoDB" id="205198at2759"/>
<dbReference type="InterPro" id="IPR021072">
    <property type="entry name" value="MAGE_N"/>
</dbReference>